<feature type="transmembrane region" description="Helical" evidence="1">
    <location>
        <begin position="31"/>
        <end position="52"/>
    </location>
</feature>
<keyword evidence="1" id="KW-0812">Transmembrane</keyword>
<dbReference type="Proteomes" id="UP001431634">
    <property type="component" value="Unassembled WGS sequence"/>
</dbReference>
<evidence type="ECO:0008006" key="4">
    <source>
        <dbReference type="Google" id="ProtNLM"/>
    </source>
</evidence>
<sequence>MITLLRFAGLGLVLFVALLVAVFVGDQGPWYFAWIIGTVMITLISAAGAILFDTQVADNNTKGEV</sequence>
<proteinExistence type="predicted"/>
<gene>
    <name evidence="2" type="ORF">QJV27_09155</name>
</gene>
<comment type="caution">
    <text evidence="2">The sequence shown here is derived from an EMBL/GenBank/DDBJ whole genome shotgun (WGS) entry which is preliminary data.</text>
</comment>
<name>A0ABT6Q330_9PROT</name>
<protein>
    <recommendedName>
        <fullName evidence="4">Cyd operon protein YbgT</fullName>
    </recommendedName>
</protein>
<dbReference type="EMBL" id="JASBAO010000001">
    <property type="protein sequence ID" value="MDI2091528.1"/>
    <property type="molecule type" value="Genomic_DNA"/>
</dbReference>
<keyword evidence="1" id="KW-0472">Membrane</keyword>
<accession>A0ABT6Q330</accession>
<evidence type="ECO:0000313" key="3">
    <source>
        <dbReference type="Proteomes" id="UP001431634"/>
    </source>
</evidence>
<reference evidence="2" key="1">
    <citation type="submission" date="2023-05" db="EMBL/GenBank/DDBJ databases">
        <title>Whole genome sequence of Commensalibacter sp.</title>
        <authorList>
            <person name="Charoenyingcharoen P."/>
            <person name="Yukphan P."/>
        </authorList>
    </citation>
    <scope>NUCLEOTIDE SEQUENCE</scope>
    <source>
        <strain evidence="2">TBRC 16381</strain>
    </source>
</reference>
<evidence type="ECO:0000313" key="2">
    <source>
        <dbReference type="EMBL" id="MDI2091528.1"/>
    </source>
</evidence>
<keyword evidence="3" id="KW-1185">Reference proteome</keyword>
<evidence type="ECO:0000256" key="1">
    <source>
        <dbReference type="SAM" id="Phobius"/>
    </source>
</evidence>
<organism evidence="2 3">
    <name type="scientific">Commensalibacter oyaizuii</name>
    <dbReference type="NCBI Taxonomy" id="3043873"/>
    <lineage>
        <taxon>Bacteria</taxon>
        <taxon>Pseudomonadati</taxon>
        <taxon>Pseudomonadota</taxon>
        <taxon>Alphaproteobacteria</taxon>
        <taxon>Acetobacterales</taxon>
        <taxon>Acetobacteraceae</taxon>
    </lineage>
</organism>
<feature type="transmembrane region" description="Helical" evidence="1">
    <location>
        <begin position="7"/>
        <end position="25"/>
    </location>
</feature>
<keyword evidence="1" id="KW-1133">Transmembrane helix</keyword>